<dbReference type="Pfam" id="PF02953">
    <property type="entry name" value="zf-Tim10_DDP"/>
    <property type="match status" value="1"/>
</dbReference>
<dbReference type="GO" id="GO:0046872">
    <property type="term" value="F:metal ion binding"/>
    <property type="evidence" value="ECO:0007669"/>
    <property type="project" value="UniProtKB-KW"/>
</dbReference>
<gene>
    <name evidence="12" type="ORF">FWILDA_LOCUS6230</name>
</gene>
<sequence>MSFLPFGGGGNASSQQINQQNIAMVEQEYEAVTETFYRIVGTCFKKCIPPKYIEGELNKGESVCIDRCFSKYIEVTTKIGEALAKKGQEAGKSGFGV</sequence>
<comment type="subcellular location">
    <subcellularLocation>
        <location evidence="10">Mitochondrion inner membrane</location>
        <topology evidence="10">Peripheral membrane protein</topology>
        <orientation evidence="10">Intermembrane side</orientation>
    </subcellularLocation>
</comment>
<keyword evidence="4 10" id="KW-0472">Membrane</keyword>
<dbReference type="Proteomes" id="UP001153678">
    <property type="component" value="Unassembled WGS sequence"/>
</dbReference>
<evidence type="ECO:0000256" key="10">
    <source>
        <dbReference type="RuleBase" id="RU367043"/>
    </source>
</evidence>
<dbReference type="Gene3D" id="1.10.287.810">
    <property type="entry name" value="Mitochondrial import inner membrane translocase subunit tim13 like domains"/>
    <property type="match status" value="1"/>
</dbReference>
<evidence type="ECO:0000256" key="6">
    <source>
        <dbReference type="ARBA" id="ARBA00022927"/>
    </source>
</evidence>
<dbReference type="GO" id="GO:0045039">
    <property type="term" value="P:protein insertion into mitochondrial inner membrane"/>
    <property type="evidence" value="ECO:0007669"/>
    <property type="project" value="TreeGrafter"/>
</dbReference>
<proteinExistence type="inferred from homology"/>
<evidence type="ECO:0000256" key="7">
    <source>
        <dbReference type="ARBA" id="ARBA00023010"/>
    </source>
</evidence>
<dbReference type="OrthoDB" id="274922at2759"/>
<dbReference type="PANTHER" id="PTHR11038:SF16">
    <property type="entry name" value="MITOCHONDRIAL IMPORT INNER MEMBRANE TRANSLOCASE SUBUNIT TIM10"/>
    <property type="match status" value="1"/>
</dbReference>
<keyword evidence="8 10" id="KW-0496">Mitochondrion</keyword>
<keyword evidence="4 10" id="KW-0999">Mitochondrion inner membrane</keyword>
<comment type="domain">
    <text evidence="10">The twin CX3C motif contains 4 conserved Cys residues that form 2 disulfide bonds in the mitochondrial intermembrane space.</text>
</comment>
<evidence type="ECO:0000256" key="8">
    <source>
        <dbReference type="ARBA" id="ARBA00023128"/>
    </source>
</evidence>
<reference evidence="12" key="1">
    <citation type="submission" date="2022-08" db="EMBL/GenBank/DDBJ databases">
        <authorList>
            <person name="Kallberg Y."/>
            <person name="Tangrot J."/>
            <person name="Rosling A."/>
        </authorList>
    </citation>
    <scope>NUCLEOTIDE SEQUENCE</scope>
    <source>
        <strain evidence="12">Wild A</strain>
    </source>
</reference>
<comment type="caution">
    <text evidence="12">The sequence shown here is derived from an EMBL/GenBank/DDBJ whole genome shotgun (WGS) entry which is preliminary data.</text>
</comment>
<dbReference type="AlphaFoldDB" id="A0A9W4WRL6"/>
<keyword evidence="10" id="KW-0143">Chaperone</keyword>
<keyword evidence="9 10" id="KW-1015">Disulfide bond</keyword>
<keyword evidence="6 10" id="KW-0653">Protein transport</keyword>
<comment type="subunit">
    <text evidence="10">Heterohexamer.</text>
</comment>
<evidence type="ECO:0000256" key="4">
    <source>
        <dbReference type="ARBA" id="ARBA00022792"/>
    </source>
</evidence>
<evidence type="ECO:0000313" key="12">
    <source>
        <dbReference type="EMBL" id="CAI2173722.1"/>
    </source>
</evidence>
<evidence type="ECO:0000313" key="13">
    <source>
        <dbReference type="Proteomes" id="UP001153678"/>
    </source>
</evidence>
<dbReference type="SUPFAM" id="SSF144122">
    <property type="entry name" value="Tim10-like"/>
    <property type="match status" value="1"/>
</dbReference>
<evidence type="ECO:0000256" key="5">
    <source>
        <dbReference type="ARBA" id="ARBA00022833"/>
    </source>
</evidence>
<dbReference type="EMBL" id="CAMKVN010001105">
    <property type="protein sequence ID" value="CAI2173722.1"/>
    <property type="molecule type" value="Genomic_DNA"/>
</dbReference>
<evidence type="ECO:0000256" key="2">
    <source>
        <dbReference type="ARBA" id="ARBA00022448"/>
    </source>
</evidence>
<evidence type="ECO:0000256" key="1">
    <source>
        <dbReference type="ARBA" id="ARBA00006720"/>
    </source>
</evidence>
<dbReference type="InterPro" id="IPR004217">
    <property type="entry name" value="Tim10-like"/>
</dbReference>
<comment type="function">
    <text evidence="10">Mitochondrial intermembrane chaperone that participates in the import and insertion of some multi-pass transmembrane proteins into the mitochondrial inner membrane. Also required for the transfer of beta-barrel precursors from the TOM complex to the sorting and assembly machinery (SAM complex) of the outer membrane. Acts as a chaperone-like protein that protects the hydrophobic precursors from aggregation and guide them through the mitochondrial intermembrane space.</text>
</comment>
<keyword evidence="7 10" id="KW-0811">Translocation</keyword>
<dbReference type="GO" id="GO:0005743">
    <property type="term" value="C:mitochondrial inner membrane"/>
    <property type="evidence" value="ECO:0007669"/>
    <property type="project" value="UniProtKB-SubCell"/>
</dbReference>
<dbReference type="InterPro" id="IPR035427">
    <property type="entry name" value="Tim10-like_dom_sf"/>
</dbReference>
<dbReference type="GO" id="GO:0015031">
    <property type="term" value="P:protein transport"/>
    <property type="evidence" value="ECO:0007669"/>
    <property type="project" value="UniProtKB-KW"/>
</dbReference>
<keyword evidence="5" id="KW-0862">Zinc</keyword>
<organism evidence="12 13">
    <name type="scientific">Funneliformis geosporum</name>
    <dbReference type="NCBI Taxonomy" id="1117311"/>
    <lineage>
        <taxon>Eukaryota</taxon>
        <taxon>Fungi</taxon>
        <taxon>Fungi incertae sedis</taxon>
        <taxon>Mucoromycota</taxon>
        <taxon>Glomeromycotina</taxon>
        <taxon>Glomeromycetes</taxon>
        <taxon>Glomerales</taxon>
        <taxon>Glomeraceae</taxon>
        <taxon>Funneliformis</taxon>
    </lineage>
</organism>
<keyword evidence="13" id="KW-1185">Reference proteome</keyword>
<evidence type="ECO:0000256" key="9">
    <source>
        <dbReference type="ARBA" id="ARBA00023157"/>
    </source>
</evidence>
<protein>
    <recommendedName>
        <fullName evidence="10">Mitochondrial import inner membrane translocase subunit</fullName>
    </recommendedName>
</protein>
<feature type="domain" description="Tim10-like" evidence="11">
    <location>
        <begin position="22"/>
        <end position="84"/>
    </location>
</feature>
<evidence type="ECO:0000259" key="11">
    <source>
        <dbReference type="Pfam" id="PF02953"/>
    </source>
</evidence>
<keyword evidence="3" id="KW-0479">Metal-binding</keyword>
<accession>A0A9W4WRL6</accession>
<comment type="similarity">
    <text evidence="1 10">Belongs to the small Tim family.</text>
</comment>
<name>A0A9W4WRL6_9GLOM</name>
<evidence type="ECO:0000256" key="3">
    <source>
        <dbReference type="ARBA" id="ARBA00022723"/>
    </source>
</evidence>
<dbReference type="PANTHER" id="PTHR11038">
    <property type="entry name" value="MITOCHONDRIAL IMPORT INNER MEMBRANE TRANSLOCASE SUBUNIT TIM10"/>
    <property type="match status" value="1"/>
</dbReference>
<keyword evidence="2 10" id="KW-0813">Transport</keyword>